<evidence type="ECO:0000259" key="6">
    <source>
        <dbReference type="PROSITE" id="PS50885"/>
    </source>
</evidence>
<evidence type="ECO:0000256" key="3">
    <source>
        <dbReference type="ARBA" id="ARBA00034247"/>
    </source>
</evidence>
<feature type="coiled-coil region" evidence="4">
    <location>
        <begin position="365"/>
        <end position="396"/>
    </location>
</feature>
<dbReference type="PANTHER" id="PTHR45138:SF9">
    <property type="entry name" value="DIGUANYLATE CYCLASE DGCM-RELATED"/>
    <property type="match status" value="1"/>
</dbReference>
<dbReference type="CDD" id="cd01949">
    <property type="entry name" value="GGDEF"/>
    <property type="match status" value="1"/>
</dbReference>
<dbReference type="AlphaFoldDB" id="A0A7W7XZ77"/>
<proteinExistence type="predicted"/>
<keyword evidence="5" id="KW-0472">Membrane</keyword>
<evidence type="ECO:0000256" key="5">
    <source>
        <dbReference type="SAM" id="Phobius"/>
    </source>
</evidence>
<evidence type="ECO:0000259" key="7">
    <source>
        <dbReference type="PROSITE" id="PS50887"/>
    </source>
</evidence>
<dbReference type="EC" id="2.7.7.65" evidence="2"/>
<dbReference type="NCBIfam" id="TIGR00254">
    <property type="entry name" value="GGDEF"/>
    <property type="match status" value="1"/>
</dbReference>
<dbReference type="PANTHER" id="PTHR45138">
    <property type="entry name" value="REGULATORY COMPONENTS OF SENSORY TRANSDUCTION SYSTEM"/>
    <property type="match status" value="1"/>
</dbReference>
<dbReference type="SMART" id="SM00304">
    <property type="entry name" value="HAMP"/>
    <property type="match status" value="1"/>
</dbReference>
<dbReference type="GO" id="GO:0043709">
    <property type="term" value="P:cell adhesion involved in single-species biofilm formation"/>
    <property type="evidence" value="ECO:0007669"/>
    <property type="project" value="TreeGrafter"/>
</dbReference>
<organism evidence="8 9">
    <name type="scientific">Rehaibacterium terrae</name>
    <dbReference type="NCBI Taxonomy" id="1341696"/>
    <lineage>
        <taxon>Bacteria</taxon>
        <taxon>Pseudomonadati</taxon>
        <taxon>Pseudomonadota</taxon>
        <taxon>Gammaproteobacteria</taxon>
        <taxon>Lysobacterales</taxon>
        <taxon>Lysobacteraceae</taxon>
        <taxon>Rehaibacterium</taxon>
    </lineage>
</organism>
<dbReference type="PROSITE" id="PS50885">
    <property type="entry name" value="HAMP"/>
    <property type="match status" value="1"/>
</dbReference>
<dbReference type="Gene3D" id="3.30.450.20">
    <property type="entry name" value="PAS domain"/>
    <property type="match status" value="1"/>
</dbReference>
<dbReference type="SMART" id="SM00267">
    <property type="entry name" value="GGDEF"/>
    <property type="match status" value="1"/>
</dbReference>
<protein>
    <recommendedName>
        <fullName evidence="2">diguanylate cyclase</fullName>
        <ecNumber evidence="2">2.7.7.65</ecNumber>
    </recommendedName>
</protein>
<keyword evidence="9" id="KW-1185">Reference proteome</keyword>
<comment type="cofactor">
    <cofactor evidence="1">
        <name>Mg(2+)</name>
        <dbReference type="ChEBI" id="CHEBI:18420"/>
    </cofactor>
</comment>
<feature type="domain" description="GGDEF" evidence="7">
    <location>
        <begin position="438"/>
        <end position="573"/>
    </location>
</feature>
<dbReference type="Proteomes" id="UP000519004">
    <property type="component" value="Unassembled WGS sequence"/>
</dbReference>
<keyword evidence="5" id="KW-1133">Transmembrane helix</keyword>
<gene>
    <name evidence="8" type="ORF">HNQ58_000909</name>
</gene>
<keyword evidence="4" id="KW-0175">Coiled coil</keyword>
<evidence type="ECO:0000256" key="1">
    <source>
        <dbReference type="ARBA" id="ARBA00001946"/>
    </source>
</evidence>
<dbReference type="PROSITE" id="PS50887">
    <property type="entry name" value="GGDEF"/>
    <property type="match status" value="1"/>
</dbReference>
<comment type="caution">
    <text evidence="8">The sequence shown here is derived from an EMBL/GenBank/DDBJ whole genome shotgun (WGS) entry which is preliminary data.</text>
</comment>
<dbReference type="InterPro" id="IPR043128">
    <property type="entry name" value="Rev_trsase/Diguanyl_cyclase"/>
</dbReference>
<keyword evidence="5" id="KW-0812">Transmembrane</keyword>
<reference evidence="8 9" key="1">
    <citation type="submission" date="2020-08" db="EMBL/GenBank/DDBJ databases">
        <title>Genomic Encyclopedia of Type Strains, Phase IV (KMG-IV): sequencing the most valuable type-strain genomes for metagenomic binning, comparative biology and taxonomic classification.</title>
        <authorList>
            <person name="Goeker M."/>
        </authorList>
    </citation>
    <scope>NUCLEOTIDE SEQUENCE [LARGE SCALE GENOMIC DNA]</scope>
    <source>
        <strain evidence="8 9">DSM 25897</strain>
    </source>
</reference>
<dbReference type="InterPro" id="IPR050469">
    <property type="entry name" value="Diguanylate_Cyclase"/>
</dbReference>
<dbReference type="InterPro" id="IPR029787">
    <property type="entry name" value="Nucleotide_cyclase"/>
</dbReference>
<evidence type="ECO:0000256" key="2">
    <source>
        <dbReference type="ARBA" id="ARBA00012528"/>
    </source>
</evidence>
<dbReference type="Pfam" id="PF00990">
    <property type="entry name" value="GGDEF"/>
    <property type="match status" value="1"/>
</dbReference>
<dbReference type="Gene3D" id="3.30.70.270">
    <property type="match status" value="1"/>
</dbReference>
<dbReference type="GO" id="GO:1902201">
    <property type="term" value="P:negative regulation of bacterial-type flagellum-dependent cell motility"/>
    <property type="evidence" value="ECO:0007669"/>
    <property type="project" value="TreeGrafter"/>
</dbReference>
<dbReference type="GO" id="GO:0005886">
    <property type="term" value="C:plasma membrane"/>
    <property type="evidence" value="ECO:0007669"/>
    <property type="project" value="TreeGrafter"/>
</dbReference>
<dbReference type="SUPFAM" id="SSF55073">
    <property type="entry name" value="Nucleotide cyclase"/>
    <property type="match status" value="1"/>
</dbReference>
<dbReference type="CDD" id="cd12914">
    <property type="entry name" value="PDC1_DGC_like"/>
    <property type="match status" value="1"/>
</dbReference>
<dbReference type="RefSeq" id="WP_183947606.1">
    <property type="nucleotide sequence ID" value="NZ_JACHHX010000005.1"/>
</dbReference>
<feature type="transmembrane region" description="Helical" evidence="5">
    <location>
        <begin position="22"/>
        <end position="40"/>
    </location>
</feature>
<dbReference type="EMBL" id="JACHHX010000005">
    <property type="protein sequence ID" value="MBB5015028.1"/>
    <property type="molecule type" value="Genomic_DNA"/>
</dbReference>
<evidence type="ECO:0000256" key="4">
    <source>
        <dbReference type="SAM" id="Coils"/>
    </source>
</evidence>
<dbReference type="InterPro" id="IPR000160">
    <property type="entry name" value="GGDEF_dom"/>
</dbReference>
<accession>A0A7W7XZ77</accession>
<dbReference type="InterPro" id="IPR003660">
    <property type="entry name" value="HAMP_dom"/>
</dbReference>
<dbReference type="FunFam" id="3.30.70.270:FF:000001">
    <property type="entry name" value="Diguanylate cyclase domain protein"/>
    <property type="match status" value="1"/>
</dbReference>
<dbReference type="GO" id="GO:0007165">
    <property type="term" value="P:signal transduction"/>
    <property type="evidence" value="ECO:0007669"/>
    <property type="project" value="InterPro"/>
</dbReference>
<comment type="catalytic activity">
    <reaction evidence="3">
        <text>2 GTP = 3',3'-c-di-GMP + 2 diphosphate</text>
        <dbReference type="Rhea" id="RHEA:24898"/>
        <dbReference type="ChEBI" id="CHEBI:33019"/>
        <dbReference type="ChEBI" id="CHEBI:37565"/>
        <dbReference type="ChEBI" id="CHEBI:58805"/>
        <dbReference type="EC" id="2.7.7.65"/>
    </reaction>
</comment>
<dbReference type="GO" id="GO:0052621">
    <property type="term" value="F:diguanylate cyclase activity"/>
    <property type="evidence" value="ECO:0007669"/>
    <property type="project" value="UniProtKB-EC"/>
</dbReference>
<evidence type="ECO:0000313" key="8">
    <source>
        <dbReference type="EMBL" id="MBB5015028.1"/>
    </source>
</evidence>
<sequence>MSGGEAGATRLTASLAARARRGLLLIGLLAVLLSGVHLLWTHYQLRLAAMAGTLAMVAELSAEHVDDTLQHHLAAVAVLGALAPVESDWPRYLGEVRTRFPAFVTMLVADARGDVLASVPALPAGSRQNVADRAYFSEPMRHGRPYVSDVFRGRGHGNEPIVAVSAPLFDAEGRMAGVVEGSMLSDDVVRIRTGLMARGDLALLLLDGAGQVVHASAGLPFAPLDRLPPDRLRTVLEQADGRTLHRLAGLYADGASGLLVATVTPLGWRIAVIVPEARLRGELLLDLFKLLLPALLAVVAVWWVSARVARRFVDPLREVIARLRLFAFHADPQPIRLAGAPRELAELAEAFNHLIDRLGRAFRDVNQALAVQKRLREQLERVVAEREQEIARRTEELRLAVDALREDSLTDALTGVGNYRGYRLALDRLWAQALERGMPLAALVIDIDYFKFYNDSLGHPEGDQCLRAVAAILRDLARRERAELGRSGGEEFVLLLPDRDSAAAARVAEQVRRAVETAAMPHPDSPSGRVTVSVGYASRGPGDERGAEALIAAADQALYRAKREGRNRIAGAA</sequence>
<name>A0A7W7XZ77_9GAMM</name>
<evidence type="ECO:0000313" key="9">
    <source>
        <dbReference type="Proteomes" id="UP000519004"/>
    </source>
</evidence>
<feature type="domain" description="HAMP" evidence="6">
    <location>
        <begin position="310"/>
        <end position="363"/>
    </location>
</feature>